<dbReference type="InterPro" id="IPR053745">
    <property type="entry name" value="Viral_Tail_Comp_sf"/>
</dbReference>
<evidence type="ECO:0000313" key="1">
    <source>
        <dbReference type="EMBL" id="SMP11403.1"/>
    </source>
</evidence>
<keyword evidence="2" id="KW-1185">Reference proteome</keyword>
<evidence type="ECO:0008006" key="3">
    <source>
        <dbReference type="Google" id="ProtNLM"/>
    </source>
</evidence>
<dbReference type="Gene3D" id="3.30.2000.30">
    <property type="match status" value="1"/>
</dbReference>
<name>A0ABY1NK44_9RHOB</name>
<reference evidence="1 2" key="1">
    <citation type="submission" date="2017-05" db="EMBL/GenBank/DDBJ databases">
        <authorList>
            <person name="Varghese N."/>
            <person name="Submissions S."/>
        </authorList>
    </citation>
    <scope>NUCLEOTIDE SEQUENCE [LARGE SCALE GENOMIC DNA]</scope>
    <source>
        <strain evidence="1 2">DSM 29734</strain>
    </source>
</reference>
<dbReference type="InterPro" id="IPR021508">
    <property type="entry name" value="Gp17-like"/>
</dbReference>
<sequence>MGAALQEAVFGAVQADVALSALVGSDIFDQLPTGKVPPLFVTLGTEAVVDRSDVDGKGAEHRFVVSVIGDACGFAKVKAAAAAVSDVLVDADLTLTRGRLVYLRFDRAVAKRDTRKNLRRVDLRFVARVEDNHS</sequence>
<dbReference type="Proteomes" id="UP001157961">
    <property type="component" value="Unassembled WGS sequence"/>
</dbReference>
<dbReference type="Pfam" id="PF11367">
    <property type="entry name" value="Tail_completion_gp17"/>
    <property type="match status" value="1"/>
</dbReference>
<accession>A0ABY1NK44</accession>
<protein>
    <recommendedName>
        <fullName evidence="3">DUF3168 domain-containing protein</fullName>
    </recommendedName>
</protein>
<proteinExistence type="predicted"/>
<evidence type="ECO:0000313" key="2">
    <source>
        <dbReference type="Proteomes" id="UP001157961"/>
    </source>
</evidence>
<dbReference type="EMBL" id="FXTY01000002">
    <property type="protein sequence ID" value="SMP11403.1"/>
    <property type="molecule type" value="Genomic_DNA"/>
</dbReference>
<organism evidence="1 2">
    <name type="scientific">Shimia sagamensis</name>
    <dbReference type="NCBI Taxonomy" id="1566352"/>
    <lineage>
        <taxon>Bacteria</taxon>
        <taxon>Pseudomonadati</taxon>
        <taxon>Pseudomonadota</taxon>
        <taxon>Alphaproteobacteria</taxon>
        <taxon>Rhodobacterales</taxon>
        <taxon>Roseobacteraceae</taxon>
    </lineage>
</organism>
<gene>
    <name evidence="1" type="ORF">SAMN06265373_102263</name>
</gene>
<comment type="caution">
    <text evidence="1">The sequence shown here is derived from an EMBL/GenBank/DDBJ whole genome shotgun (WGS) entry which is preliminary data.</text>
</comment>